<feature type="region of interest" description="Disordered" evidence="1">
    <location>
        <begin position="947"/>
        <end position="970"/>
    </location>
</feature>
<name>A0AAD3CY48_9STRA</name>
<dbReference type="EMBL" id="BLLK01000047">
    <property type="protein sequence ID" value="GFH54323.1"/>
    <property type="molecule type" value="Genomic_DNA"/>
</dbReference>
<organism evidence="2 3">
    <name type="scientific">Chaetoceros tenuissimus</name>
    <dbReference type="NCBI Taxonomy" id="426638"/>
    <lineage>
        <taxon>Eukaryota</taxon>
        <taxon>Sar</taxon>
        <taxon>Stramenopiles</taxon>
        <taxon>Ochrophyta</taxon>
        <taxon>Bacillariophyta</taxon>
        <taxon>Coscinodiscophyceae</taxon>
        <taxon>Chaetocerotophycidae</taxon>
        <taxon>Chaetocerotales</taxon>
        <taxon>Chaetocerotaceae</taxon>
        <taxon>Chaetoceros</taxon>
    </lineage>
</organism>
<proteinExistence type="predicted"/>
<evidence type="ECO:0000313" key="2">
    <source>
        <dbReference type="EMBL" id="GFH54323.1"/>
    </source>
</evidence>
<feature type="compositionally biased region" description="Polar residues" evidence="1">
    <location>
        <begin position="740"/>
        <end position="754"/>
    </location>
</feature>
<dbReference type="Proteomes" id="UP001054902">
    <property type="component" value="Unassembled WGS sequence"/>
</dbReference>
<comment type="caution">
    <text evidence="2">The sequence shown here is derived from an EMBL/GenBank/DDBJ whole genome shotgun (WGS) entry which is preliminary data.</text>
</comment>
<evidence type="ECO:0000313" key="3">
    <source>
        <dbReference type="Proteomes" id="UP001054902"/>
    </source>
</evidence>
<accession>A0AAD3CY48</accession>
<feature type="compositionally biased region" description="Basic and acidic residues" evidence="1">
    <location>
        <begin position="947"/>
        <end position="960"/>
    </location>
</feature>
<evidence type="ECO:0000256" key="1">
    <source>
        <dbReference type="SAM" id="MobiDB-lite"/>
    </source>
</evidence>
<feature type="region of interest" description="Disordered" evidence="1">
    <location>
        <begin position="721"/>
        <end position="754"/>
    </location>
</feature>
<reference evidence="2 3" key="1">
    <citation type="journal article" date="2021" name="Sci. Rep.">
        <title>The genome of the diatom Chaetoceros tenuissimus carries an ancient integrated fragment of an extant virus.</title>
        <authorList>
            <person name="Hongo Y."/>
            <person name="Kimura K."/>
            <person name="Takaki Y."/>
            <person name="Yoshida Y."/>
            <person name="Baba S."/>
            <person name="Kobayashi G."/>
            <person name="Nagasaki K."/>
            <person name="Hano T."/>
            <person name="Tomaru Y."/>
        </authorList>
    </citation>
    <scope>NUCLEOTIDE SEQUENCE [LARGE SCALE GENOMIC DNA]</scope>
    <source>
        <strain evidence="2 3">NIES-3715</strain>
    </source>
</reference>
<gene>
    <name evidence="2" type="ORF">CTEN210_10799</name>
</gene>
<feature type="region of interest" description="Disordered" evidence="1">
    <location>
        <begin position="1286"/>
        <end position="1321"/>
    </location>
</feature>
<protein>
    <submittedName>
        <fullName evidence="2">Uncharacterized protein</fullName>
    </submittedName>
</protein>
<sequence length="1321" mass="150069">MENSPEGLNIRPGKFTANLLEGWADDREALHAFLELDPYDRSIFSDMNEALQYAYTKDLVLVSYCGVGREVTIILDSSFAGKPAAVLYVDSFDASLVIGSVEFHPPSKVQAKLKEMTSERPSSLSLILEKEKTFSVEEDMIQGTPSAVAFFPRSIILKALVKEDGIYKMPLEKLFDSLLESVAELKDSEHYKPDSPLLVAAFEFAGLKQEGEVPRELVGMFSVSTETSSKDSVLELRTKYFDSIPNGDEGFDSIPNGDEGHVEDCGDNNEQFCIAGTDTYAGVGVENPIVSYFAENSAAVGPATERDGNDNNEQFGLAGTIETHPASVFVANSTALGPTTEGEEEDGDDNNEIGDALDFHVELPPLNVENRDLDNVFENYTELQKLAFKGLDSLLVNIVQVPKEDPIIADNDRCTNSEFESNEDADMTVYKDDQTSNTKEELAHDNRFLWKGNKELKIKMCSDLDAFICASYMNFKIKISRKDIEEWANKKCKEYKKLDIKNAKLVTVKNFQSLKQDFERNKEYSTFSQTFDYKAVDKRMFQDLNSFKTKNPECSNTDFKKWAKKTIQEYKSMDSPKGISNVKLERFLVLFNEWDSASCLGMRHNYELPIPNKTYTQQIQALTKKDKMMNKQNANISLKELFEKSNGLKRRMITEMCNYKSMPRLEKEDNLVQFVMNRVGEIQQSGIHLADKITFSHFIALYKSWDYKYIREFRNEVISTTEDKNESIVPSKQQNKDGGTDGNANTKQYSTNGTLWMNSPDLKEKMYRDVHSWMQVNGGLKKNVRKDTFRTWAISKCAEYEKLNSPLNVKRVTEKNFLTLYEGWNSRDEIKKFRNSLKLSPELNADGGTDGNANTKQYSTNGNLWIASPDLKEKMFRDVDSWMKANIGLRRSHSRKDVFRTWAISKCAEYKELNSPLNVEQVTLKNFLNMYKCWNWEDGHVKFRKSLEQKDQTEKRKNSEIGENEDSPSKIQVVEKIEGDVNMIVGQKAQPAKKAAGKKSLELNADGGTDGNANTKQYLRNGTLWMNSPDLKEKMFRDVHSWMQVNGGLKQKPKKDAFRTWAISKCAEYEKLNSPLNVKRVIEKNFLALYEGWNSQDGYVKFRKSLELNADGGTDGNANTKQYLRNGTLWMNSPDLKEKMFRDVHSWMQVNGGLKQNVRKDTFRTWAISKCAEYEKLNSPLNVKRVIEKNFLALYEGWNSQDGYVKFRKSLKQKDQTEKCKNSAVKKAQSAKKTVAGKKTAVKKAQPAKKTVAGEKIAVKKAARKKIATFLDVTDSDTLNLQVPQLPSSGANVSDTMDLQQIGDSGSDTKKLQQIGNYEEL</sequence>
<keyword evidence="3" id="KW-1185">Reference proteome</keyword>